<comment type="caution">
    <text evidence="1">The sequence shown here is derived from an EMBL/GenBank/DDBJ whole genome shotgun (WGS) entry which is preliminary data.</text>
</comment>
<protein>
    <submittedName>
        <fullName evidence="1">Uncharacterized protein</fullName>
    </submittedName>
</protein>
<organism evidence="1 2">
    <name type="scientific">Mycena venus</name>
    <dbReference type="NCBI Taxonomy" id="2733690"/>
    <lineage>
        <taxon>Eukaryota</taxon>
        <taxon>Fungi</taxon>
        <taxon>Dikarya</taxon>
        <taxon>Basidiomycota</taxon>
        <taxon>Agaricomycotina</taxon>
        <taxon>Agaricomycetes</taxon>
        <taxon>Agaricomycetidae</taxon>
        <taxon>Agaricales</taxon>
        <taxon>Marasmiineae</taxon>
        <taxon>Mycenaceae</taxon>
        <taxon>Mycena</taxon>
    </lineage>
</organism>
<name>A0A8H6WT09_9AGAR</name>
<dbReference type="OrthoDB" id="3064101at2759"/>
<keyword evidence="2" id="KW-1185">Reference proteome</keyword>
<evidence type="ECO:0000313" key="1">
    <source>
        <dbReference type="EMBL" id="KAF7328741.1"/>
    </source>
</evidence>
<sequence length="196" mass="22009">MWDDIEDHREVDLFGGVTPGPLPLLETLKIRGAGRVFPGSQILELLSLAPNLTECIFHDVDPMSVYDLHFISEKLVLPNLRRLSFGPGTTSPESDDDVLKYLSLPRLQTLSLPLHYVSADGLLSFLERSSPPLQELVVGQGSKLIESNRLHDYFRLVPALTCFEAWRPNFALMTGIIRHIGRFILQPPQPPHSDHP</sequence>
<reference evidence="1" key="1">
    <citation type="submission" date="2020-05" db="EMBL/GenBank/DDBJ databases">
        <title>Mycena genomes resolve the evolution of fungal bioluminescence.</title>
        <authorList>
            <person name="Tsai I.J."/>
        </authorList>
    </citation>
    <scope>NUCLEOTIDE SEQUENCE</scope>
    <source>
        <strain evidence="1">CCC161011</strain>
    </source>
</reference>
<dbReference type="SUPFAM" id="SSF52047">
    <property type="entry name" value="RNI-like"/>
    <property type="match status" value="1"/>
</dbReference>
<dbReference type="AlphaFoldDB" id="A0A8H6WT09"/>
<gene>
    <name evidence="1" type="ORF">MVEN_02502800</name>
</gene>
<dbReference type="Gene3D" id="3.80.10.10">
    <property type="entry name" value="Ribonuclease Inhibitor"/>
    <property type="match status" value="1"/>
</dbReference>
<dbReference type="EMBL" id="JACAZI010000034">
    <property type="protein sequence ID" value="KAF7328741.1"/>
    <property type="molecule type" value="Genomic_DNA"/>
</dbReference>
<dbReference type="Proteomes" id="UP000620124">
    <property type="component" value="Unassembled WGS sequence"/>
</dbReference>
<proteinExistence type="predicted"/>
<dbReference type="InterPro" id="IPR032675">
    <property type="entry name" value="LRR_dom_sf"/>
</dbReference>
<evidence type="ECO:0000313" key="2">
    <source>
        <dbReference type="Proteomes" id="UP000620124"/>
    </source>
</evidence>
<accession>A0A8H6WT09</accession>